<reference evidence="1 2" key="1">
    <citation type="submission" date="2023-03" db="EMBL/GenBank/DDBJ databases">
        <title>Bacillus Genome Sequencing.</title>
        <authorList>
            <person name="Dunlap C."/>
        </authorList>
    </citation>
    <scope>NUCLEOTIDE SEQUENCE [LARGE SCALE GENOMIC DNA]</scope>
    <source>
        <strain evidence="1 2">BD-533</strain>
    </source>
</reference>
<organism evidence="1 2">
    <name type="scientific">Paenibacillus alba</name>
    <dbReference type="NCBI Taxonomy" id="1197127"/>
    <lineage>
        <taxon>Bacteria</taxon>
        <taxon>Bacillati</taxon>
        <taxon>Bacillota</taxon>
        <taxon>Bacilli</taxon>
        <taxon>Bacillales</taxon>
        <taxon>Paenibacillaceae</taxon>
        <taxon>Paenibacillus</taxon>
    </lineage>
</organism>
<sequence length="98" mass="11713">IIKGPNRYCRKRCIIAGICPEQQMKSSQKRCTFAGFSSFQMILLKKPAQSQSLFLITAPVWRQPTIPIHPDRLRWREIFEHIWYDDDKNVSFFFYKNT</sequence>
<name>A0ABU6GCH3_9BACL</name>
<protein>
    <submittedName>
        <fullName evidence="1">Uncharacterized protein</fullName>
    </submittedName>
</protein>
<evidence type="ECO:0000313" key="2">
    <source>
        <dbReference type="Proteomes" id="UP001338137"/>
    </source>
</evidence>
<gene>
    <name evidence="1" type="ORF">P4I72_32810</name>
</gene>
<feature type="non-terminal residue" evidence="1">
    <location>
        <position position="1"/>
    </location>
</feature>
<dbReference type="Proteomes" id="UP001338137">
    <property type="component" value="Unassembled WGS sequence"/>
</dbReference>
<proteinExistence type="predicted"/>
<dbReference type="RefSeq" id="WP_326075969.1">
    <property type="nucleotide sequence ID" value="NZ_JARLKY010000107.1"/>
</dbReference>
<comment type="caution">
    <text evidence="1">The sequence shown here is derived from an EMBL/GenBank/DDBJ whole genome shotgun (WGS) entry which is preliminary data.</text>
</comment>
<evidence type="ECO:0000313" key="1">
    <source>
        <dbReference type="EMBL" id="MEC0231889.1"/>
    </source>
</evidence>
<keyword evidence="2" id="KW-1185">Reference proteome</keyword>
<accession>A0ABU6GCH3</accession>
<dbReference type="EMBL" id="JARLKY010000107">
    <property type="protein sequence ID" value="MEC0231889.1"/>
    <property type="molecule type" value="Genomic_DNA"/>
</dbReference>